<evidence type="ECO:0000313" key="3">
    <source>
        <dbReference type="EMBL" id="MET3691095.1"/>
    </source>
</evidence>
<dbReference type="Gene3D" id="3.10.450.240">
    <property type="match status" value="1"/>
</dbReference>
<name>A0ABV2L2U7_9HYPH</name>
<feature type="region of interest" description="Disordered" evidence="1">
    <location>
        <begin position="32"/>
        <end position="60"/>
    </location>
</feature>
<dbReference type="RefSeq" id="WP_238278923.1">
    <property type="nucleotide sequence ID" value="NZ_BPQL01000046.1"/>
</dbReference>
<dbReference type="Pfam" id="PF04280">
    <property type="entry name" value="Tim44"/>
    <property type="match status" value="1"/>
</dbReference>
<evidence type="ECO:0000313" key="4">
    <source>
        <dbReference type="Proteomes" id="UP001549145"/>
    </source>
</evidence>
<reference evidence="3 4" key="1">
    <citation type="submission" date="2024-06" db="EMBL/GenBank/DDBJ databases">
        <title>Genomic Encyclopedia of Type Strains, Phase IV (KMG-IV): sequencing the most valuable type-strain genomes for metagenomic binning, comparative biology and taxonomic classification.</title>
        <authorList>
            <person name="Goeker M."/>
        </authorList>
    </citation>
    <scope>NUCLEOTIDE SEQUENCE [LARGE SCALE GENOMIC DNA]</scope>
    <source>
        <strain evidence="3 4">DSM 21331</strain>
    </source>
</reference>
<dbReference type="InterPro" id="IPR007379">
    <property type="entry name" value="Tim44-like_dom"/>
</dbReference>
<accession>A0ABV2L2U7</accession>
<sequence>MQDSFDLTTLIFLALAVFVIWRLRSVLGQKTGTERSPFKPVDRSRTEPPAARGDGDNVVRLPGADRAQAQADRGQAAPKADARDWRGIAEPGSAIAQGLENVVQVEPNFDPRAFVEGAKSAYEAIVIAFAKGDRKTLRSLLSREVCEGFEREIDAREGRRETVETTFVSLDKAEIVAVDVKNRVAQITVRFLSHLITATRNAQGQVTDGSAETVVEVPDVWTFARTLGTRDPNWQLVATEAGA</sequence>
<dbReference type="EMBL" id="JBEPMM010000001">
    <property type="protein sequence ID" value="MET3691095.1"/>
    <property type="molecule type" value="Genomic_DNA"/>
</dbReference>
<protein>
    <submittedName>
        <fullName evidence="3">Lipid-binding transport protein (Tim44 family)</fullName>
    </submittedName>
</protein>
<keyword evidence="4" id="KW-1185">Reference proteome</keyword>
<dbReference type="SMART" id="SM00978">
    <property type="entry name" value="Tim44"/>
    <property type="match status" value="1"/>
</dbReference>
<dbReference type="PIRSF" id="PIRSF031890">
    <property type="entry name" value="UCP031890_transporter_Tim44"/>
    <property type="match status" value="1"/>
</dbReference>
<dbReference type="Proteomes" id="UP001549145">
    <property type="component" value="Unassembled WGS sequence"/>
</dbReference>
<organism evidence="3 4">
    <name type="scientific">Methylobacterium goesingense</name>
    <dbReference type="NCBI Taxonomy" id="243690"/>
    <lineage>
        <taxon>Bacteria</taxon>
        <taxon>Pseudomonadati</taxon>
        <taxon>Pseudomonadota</taxon>
        <taxon>Alphaproteobacteria</taxon>
        <taxon>Hyphomicrobiales</taxon>
        <taxon>Methylobacteriaceae</taxon>
        <taxon>Methylobacterium</taxon>
    </lineage>
</organism>
<dbReference type="PANTHER" id="PTHR41542">
    <property type="entry name" value="BLL5807 PROTEIN"/>
    <property type="match status" value="1"/>
</dbReference>
<comment type="caution">
    <text evidence="3">The sequence shown here is derived from an EMBL/GenBank/DDBJ whole genome shotgun (WGS) entry which is preliminary data.</text>
</comment>
<dbReference type="InterPro" id="IPR032710">
    <property type="entry name" value="NTF2-like_dom_sf"/>
</dbReference>
<gene>
    <name evidence="3" type="ORF">ABID43_000614</name>
</gene>
<feature type="domain" description="Tim44-like" evidence="2">
    <location>
        <begin position="95"/>
        <end position="241"/>
    </location>
</feature>
<feature type="compositionally biased region" description="Basic and acidic residues" evidence="1">
    <location>
        <begin position="32"/>
        <end position="46"/>
    </location>
</feature>
<dbReference type="InterPro" id="IPR016985">
    <property type="entry name" value="UCP031890_Tim44-rel"/>
</dbReference>
<dbReference type="SUPFAM" id="SSF54427">
    <property type="entry name" value="NTF2-like"/>
    <property type="match status" value="1"/>
</dbReference>
<dbReference type="NCBIfam" id="NF033779">
    <property type="entry name" value="Tim44_TimA_adap"/>
    <property type="match status" value="1"/>
</dbReference>
<evidence type="ECO:0000256" key="1">
    <source>
        <dbReference type="SAM" id="MobiDB-lite"/>
    </source>
</evidence>
<dbReference type="PANTHER" id="PTHR41542:SF1">
    <property type="entry name" value="BLL5807 PROTEIN"/>
    <property type="match status" value="1"/>
</dbReference>
<proteinExistence type="predicted"/>
<evidence type="ECO:0000259" key="2">
    <source>
        <dbReference type="SMART" id="SM00978"/>
    </source>
</evidence>